<feature type="compositionally biased region" description="Low complexity" evidence="2">
    <location>
        <begin position="296"/>
        <end position="305"/>
    </location>
</feature>
<feature type="compositionally biased region" description="Pro residues" evidence="2">
    <location>
        <begin position="306"/>
        <end position="335"/>
    </location>
</feature>
<feature type="compositionally biased region" description="Pro residues" evidence="2">
    <location>
        <begin position="281"/>
        <end position="295"/>
    </location>
</feature>
<feature type="region of interest" description="Disordered" evidence="2">
    <location>
        <begin position="1"/>
        <end position="23"/>
    </location>
</feature>
<dbReference type="OrthoDB" id="397265at2759"/>
<name>A0A8H7ZY23_9FUNG</name>
<dbReference type="PANTHER" id="PTHR15744:SF0">
    <property type="entry name" value="KH HOMOLOGY DOMAIN-CONTAINING PROTEIN 4"/>
    <property type="match status" value="1"/>
</dbReference>
<dbReference type="PANTHER" id="PTHR15744">
    <property type="entry name" value="BLOM7"/>
    <property type="match status" value="1"/>
</dbReference>
<gene>
    <name evidence="4" type="ORF">BJ554DRAFT_6385</name>
</gene>
<feature type="compositionally biased region" description="Polar residues" evidence="2">
    <location>
        <begin position="1"/>
        <end position="21"/>
    </location>
</feature>
<dbReference type="CDD" id="cd22386">
    <property type="entry name" value="KH-I_KHDC4_rpt2"/>
    <property type="match status" value="1"/>
</dbReference>
<feature type="compositionally biased region" description="Low complexity" evidence="2">
    <location>
        <begin position="446"/>
        <end position="481"/>
    </location>
</feature>
<dbReference type="SMART" id="SM00322">
    <property type="entry name" value="KH"/>
    <property type="match status" value="1"/>
</dbReference>
<organism evidence="4 5">
    <name type="scientific">Olpidium bornovanus</name>
    <dbReference type="NCBI Taxonomy" id="278681"/>
    <lineage>
        <taxon>Eukaryota</taxon>
        <taxon>Fungi</taxon>
        <taxon>Fungi incertae sedis</taxon>
        <taxon>Olpidiomycota</taxon>
        <taxon>Olpidiomycotina</taxon>
        <taxon>Olpidiomycetes</taxon>
        <taxon>Olpidiales</taxon>
        <taxon>Olpidiaceae</taxon>
        <taxon>Olpidium</taxon>
    </lineage>
</organism>
<feature type="region of interest" description="Disordered" evidence="2">
    <location>
        <begin position="64"/>
        <end position="133"/>
    </location>
</feature>
<dbReference type="FunFam" id="3.30.1370.10:FF:000037">
    <property type="entry name" value="KH domain protein"/>
    <property type="match status" value="1"/>
</dbReference>
<dbReference type="Proteomes" id="UP000673691">
    <property type="component" value="Unassembled WGS sequence"/>
</dbReference>
<evidence type="ECO:0000313" key="4">
    <source>
        <dbReference type="EMBL" id="KAG5461427.1"/>
    </source>
</evidence>
<dbReference type="SUPFAM" id="SSF54791">
    <property type="entry name" value="Eukaryotic type KH-domain (KH-domain type I)"/>
    <property type="match status" value="2"/>
</dbReference>
<accession>A0A8H7ZY23</accession>
<dbReference type="EMBL" id="JAEFCI010003673">
    <property type="protein sequence ID" value="KAG5461427.1"/>
    <property type="molecule type" value="Genomic_DNA"/>
</dbReference>
<evidence type="ECO:0000256" key="1">
    <source>
        <dbReference type="PROSITE-ProRule" id="PRU00117"/>
    </source>
</evidence>
<keyword evidence="5" id="KW-1185">Reference proteome</keyword>
<dbReference type="GO" id="GO:0005634">
    <property type="term" value="C:nucleus"/>
    <property type="evidence" value="ECO:0007669"/>
    <property type="project" value="InterPro"/>
</dbReference>
<dbReference type="InterPro" id="IPR031121">
    <property type="entry name" value="RIK/BLOM7"/>
</dbReference>
<evidence type="ECO:0000256" key="2">
    <source>
        <dbReference type="SAM" id="MobiDB-lite"/>
    </source>
</evidence>
<dbReference type="GO" id="GO:0003723">
    <property type="term" value="F:RNA binding"/>
    <property type="evidence" value="ECO:0007669"/>
    <property type="project" value="UniProtKB-UniRule"/>
</dbReference>
<dbReference type="InterPro" id="IPR036612">
    <property type="entry name" value="KH_dom_type_1_sf"/>
</dbReference>
<keyword evidence="1" id="KW-0694">RNA-binding</keyword>
<feature type="region of interest" description="Disordered" evidence="2">
    <location>
        <begin position="231"/>
        <end position="367"/>
    </location>
</feature>
<dbReference type="InterPro" id="IPR004087">
    <property type="entry name" value="KH_dom"/>
</dbReference>
<dbReference type="InterPro" id="IPR055256">
    <property type="entry name" value="KH_1_KHDC4/BBP-like"/>
</dbReference>
<feature type="compositionally biased region" description="Low complexity" evidence="2">
    <location>
        <begin position="336"/>
        <end position="367"/>
    </location>
</feature>
<comment type="caution">
    <text evidence="4">The sequence shown here is derived from an EMBL/GenBank/DDBJ whole genome shotgun (WGS) entry which is preliminary data.</text>
</comment>
<feature type="compositionally biased region" description="Basic and acidic residues" evidence="2">
    <location>
        <begin position="114"/>
        <end position="128"/>
    </location>
</feature>
<evidence type="ECO:0000259" key="3">
    <source>
        <dbReference type="SMART" id="SM00322"/>
    </source>
</evidence>
<reference evidence="4 5" key="1">
    <citation type="journal article" name="Sci. Rep.">
        <title>Genome-scale phylogenetic analyses confirm Olpidium as the closest living zoosporic fungus to the non-flagellated, terrestrial fungi.</title>
        <authorList>
            <person name="Chang Y."/>
            <person name="Rochon D."/>
            <person name="Sekimoto S."/>
            <person name="Wang Y."/>
            <person name="Chovatia M."/>
            <person name="Sandor L."/>
            <person name="Salamov A."/>
            <person name="Grigoriev I.V."/>
            <person name="Stajich J.E."/>
            <person name="Spatafora J.W."/>
        </authorList>
    </citation>
    <scope>NUCLEOTIDE SEQUENCE [LARGE SCALE GENOMIC DNA]</scope>
    <source>
        <strain evidence="4">S191</strain>
    </source>
</reference>
<dbReference type="Pfam" id="PF22675">
    <property type="entry name" value="KH-I_KHDC4-BBP"/>
    <property type="match status" value="1"/>
</dbReference>
<dbReference type="Pfam" id="PF23469">
    <property type="entry name" value="KH_12"/>
    <property type="match status" value="1"/>
</dbReference>
<feature type="region of interest" description="Disordered" evidence="2">
    <location>
        <begin position="446"/>
        <end position="493"/>
    </location>
</feature>
<dbReference type="InterPro" id="IPR056149">
    <property type="entry name" value="PRP5/DDX46/KHDC4_KH"/>
</dbReference>
<feature type="compositionally biased region" description="Gly residues" evidence="2">
    <location>
        <begin position="258"/>
        <end position="267"/>
    </location>
</feature>
<protein>
    <recommendedName>
        <fullName evidence="3">K Homology domain-containing protein</fullName>
    </recommendedName>
</protein>
<dbReference type="AlphaFoldDB" id="A0A8H7ZY23"/>
<sequence length="493" mass="51556">MLTKGSTQKEIQAETGASITTRGMYYADRADSTDKDPPLYLHIAANDKESLEKAEARVRELIEIAKSGGTGTPLRPSGLGGPEDGSTPPPFYGRPNNPNMTPLNDRGAGGGADRGGDRFDRGGPRDFRPGGLRPGQIDTKVFVGLEVDRCFNVRAKLVGPGGAYVKHIQQETGSRVQIKGRGSGFIEPATGRESEENLHIHVIHNNDEGLEAARKLCESLIQTVREEFEKQQANRFGPRQSPAGYGTPNQGPPRGYGTNLGPGGYGHQGWYDQQYGYPGQQGPPPPSSAPPPPAPGFGSQAQAYQQPPPPPPPPSAQPPPPPPLSSQPGPPPPPSSSLSSPAATVKQLSPSSVATSTSTVPPTSVAAVNTGTGAAATSATPSEQVSGTWDLAAYTTYYSQMYPNHPEYAQYYGQQAYAAAQAGGAGTQKQDWSAYYAYYGYGQQQQQPAAADSPATPAASLPAAVSPAASPAKPAAVSPGPKDYRAVPPPPNL</sequence>
<evidence type="ECO:0000313" key="5">
    <source>
        <dbReference type="Proteomes" id="UP000673691"/>
    </source>
</evidence>
<dbReference type="InterPro" id="IPR047889">
    <property type="entry name" value="KHDC4_KH-I_second"/>
</dbReference>
<proteinExistence type="predicted"/>
<dbReference type="Gene3D" id="3.30.1370.10">
    <property type="entry name" value="K Homology domain, type 1"/>
    <property type="match status" value="2"/>
</dbReference>
<feature type="domain" description="K Homology" evidence="3">
    <location>
        <begin position="139"/>
        <end position="222"/>
    </location>
</feature>
<dbReference type="PROSITE" id="PS50084">
    <property type="entry name" value="KH_TYPE_1"/>
    <property type="match status" value="1"/>
</dbReference>